<dbReference type="Gene3D" id="2.120.10.30">
    <property type="entry name" value="TolB, C-terminal domain"/>
    <property type="match status" value="1"/>
</dbReference>
<comment type="caution">
    <text evidence="2">The sequence shown here is derived from an EMBL/GenBank/DDBJ whole genome shotgun (WGS) entry which is preliminary data.</text>
</comment>
<reference evidence="2" key="1">
    <citation type="submission" date="2023-03" db="EMBL/GenBank/DDBJ databases">
        <title>Massive genome expansion in bonnet fungi (Mycena s.s.) driven by repeated elements and novel gene families across ecological guilds.</title>
        <authorList>
            <consortium name="Lawrence Berkeley National Laboratory"/>
            <person name="Harder C.B."/>
            <person name="Miyauchi S."/>
            <person name="Viragh M."/>
            <person name="Kuo A."/>
            <person name="Thoen E."/>
            <person name="Andreopoulos B."/>
            <person name="Lu D."/>
            <person name="Skrede I."/>
            <person name="Drula E."/>
            <person name="Henrissat B."/>
            <person name="Morin E."/>
            <person name="Kohler A."/>
            <person name="Barry K."/>
            <person name="LaButti K."/>
            <person name="Morin E."/>
            <person name="Salamov A."/>
            <person name="Lipzen A."/>
            <person name="Mereny Z."/>
            <person name="Hegedus B."/>
            <person name="Baldrian P."/>
            <person name="Stursova M."/>
            <person name="Weitz H."/>
            <person name="Taylor A."/>
            <person name="Grigoriev I.V."/>
            <person name="Nagy L.G."/>
            <person name="Martin F."/>
            <person name="Kauserud H."/>
        </authorList>
    </citation>
    <scope>NUCLEOTIDE SEQUENCE</scope>
    <source>
        <strain evidence="2">CBHHK002</strain>
    </source>
</reference>
<dbReference type="InterPro" id="IPR052998">
    <property type="entry name" value="Hetero-Diels-Alderase-like"/>
</dbReference>
<evidence type="ECO:0008006" key="4">
    <source>
        <dbReference type="Google" id="ProtNLM"/>
    </source>
</evidence>
<accession>A0AAD6ZJR5</accession>
<protein>
    <recommendedName>
        <fullName evidence="4">SMP-30/Gluconolactonase/LRE-like region domain-containing protein</fullName>
    </recommendedName>
</protein>
<evidence type="ECO:0000256" key="1">
    <source>
        <dbReference type="SAM" id="SignalP"/>
    </source>
</evidence>
<dbReference type="PANTHER" id="PTHR42060:SF1">
    <property type="entry name" value="NHL REPEAT-CONTAINING PROTEIN"/>
    <property type="match status" value="1"/>
</dbReference>
<evidence type="ECO:0000313" key="2">
    <source>
        <dbReference type="EMBL" id="KAJ7325789.1"/>
    </source>
</evidence>
<dbReference type="EMBL" id="JARIHO010000043">
    <property type="protein sequence ID" value="KAJ7325789.1"/>
    <property type="molecule type" value="Genomic_DNA"/>
</dbReference>
<sequence>MFAPHFLIFVVLIPAWASPTAKKPWLSSKRPFKEAATPPSFQSQVIYQSPTSLFLENIAVRASSDLLLTSVASPNLFTLDPSTINGTLNTVHIFPNATSLTGIAEYRPDVFALASSVVNVTTRRAAPDSTVIWSIDFTSNAQSPVVRALARLPGAASANGLSAIPGLPDILLAADSDAGAVWQIDASTGTTRLVVQDASMLANAPPPALGINGLHIAPAAPKLLYFANSGQGTISRLALQIDKGNASVSPAGAVQTLASIQPAGAQQAPDDFALDPAGRGAWVAVHPGALVLLSPPSPGNANGNWTQVTAVGNSQGSDKGMMQPTSAAIGRGKQVGSLFVTTGVGQVVMVASENF</sequence>
<keyword evidence="3" id="KW-1185">Reference proteome</keyword>
<organism evidence="2 3">
    <name type="scientific">Mycena albidolilacea</name>
    <dbReference type="NCBI Taxonomy" id="1033008"/>
    <lineage>
        <taxon>Eukaryota</taxon>
        <taxon>Fungi</taxon>
        <taxon>Dikarya</taxon>
        <taxon>Basidiomycota</taxon>
        <taxon>Agaricomycotina</taxon>
        <taxon>Agaricomycetes</taxon>
        <taxon>Agaricomycetidae</taxon>
        <taxon>Agaricales</taxon>
        <taxon>Marasmiineae</taxon>
        <taxon>Mycenaceae</taxon>
        <taxon>Mycena</taxon>
    </lineage>
</organism>
<gene>
    <name evidence="2" type="ORF">DFH08DRAFT_341871</name>
</gene>
<keyword evidence="1" id="KW-0732">Signal</keyword>
<feature type="signal peptide" evidence="1">
    <location>
        <begin position="1"/>
        <end position="17"/>
    </location>
</feature>
<dbReference type="InterPro" id="IPR011042">
    <property type="entry name" value="6-blade_b-propeller_TolB-like"/>
</dbReference>
<dbReference type="Proteomes" id="UP001218218">
    <property type="component" value="Unassembled WGS sequence"/>
</dbReference>
<dbReference type="PANTHER" id="PTHR42060">
    <property type="entry name" value="NHL REPEAT-CONTAINING PROTEIN-RELATED"/>
    <property type="match status" value="1"/>
</dbReference>
<proteinExistence type="predicted"/>
<dbReference type="AlphaFoldDB" id="A0AAD6ZJR5"/>
<feature type="chain" id="PRO_5042168209" description="SMP-30/Gluconolactonase/LRE-like region domain-containing protein" evidence="1">
    <location>
        <begin position="18"/>
        <end position="355"/>
    </location>
</feature>
<dbReference type="SUPFAM" id="SSF63829">
    <property type="entry name" value="Calcium-dependent phosphotriesterase"/>
    <property type="match status" value="1"/>
</dbReference>
<evidence type="ECO:0000313" key="3">
    <source>
        <dbReference type="Proteomes" id="UP001218218"/>
    </source>
</evidence>
<name>A0AAD6ZJR5_9AGAR</name>